<name>A0ABT9AHT2_9BACT</name>
<sequence>MRTVTYDPAGRLLADRYEENVPGSVWLELTAAGTVYLWDQGLAKPTATAYTYRADTLHFHDQTRGETRHPVLVLGPHRLVYQTHEETDSGTEDRTFTYRR</sequence>
<organism evidence="1 2">
    <name type="scientific">Hymenobacter mellowenesis</name>
    <dbReference type="NCBI Taxonomy" id="3063995"/>
    <lineage>
        <taxon>Bacteria</taxon>
        <taxon>Pseudomonadati</taxon>
        <taxon>Bacteroidota</taxon>
        <taxon>Cytophagia</taxon>
        <taxon>Cytophagales</taxon>
        <taxon>Hymenobacteraceae</taxon>
        <taxon>Hymenobacter</taxon>
    </lineage>
</organism>
<dbReference type="RefSeq" id="WP_305014100.1">
    <property type="nucleotide sequence ID" value="NZ_JAUQSX010000017.1"/>
</dbReference>
<dbReference type="Proteomes" id="UP001167796">
    <property type="component" value="Unassembled WGS sequence"/>
</dbReference>
<evidence type="ECO:0000313" key="2">
    <source>
        <dbReference type="Proteomes" id="UP001167796"/>
    </source>
</evidence>
<evidence type="ECO:0008006" key="3">
    <source>
        <dbReference type="Google" id="ProtNLM"/>
    </source>
</evidence>
<evidence type="ECO:0000313" key="1">
    <source>
        <dbReference type="EMBL" id="MDO7849432.1"/>
    </source>
</evidence>
<keyword evidence="2" id="KW-1185">Reference proteome</keyword>
<proteinExistence type="predicted"/>
<reference evidence="1" key="1">
    <citation type="submission" date="2023-07" db="EMBL/GenBank/DDBJ databases">
        <authorList>
            <person name="Kim M.K."/>
        </authorList>
    </citation>
    <scope>NUCLEOTIDE SEQUENCE</scope>
    <source>
        <strain evidence="1">M29</strain>
    </source>
</reference>
<gene>
    <name evidence="1" type="ORF">Q5H92_23915</name>
</gene>
<comment type="caution">
    <text evidence="1">The sequence shown here is derived from an EMBL/GenBank/DDBJ whole genome shotgun (WGS) entry which is preliminary data.</text>
</comment>
<accession>A0ABT9AHT2</accession>
<dbReference type="EMBL" id="JAUQSX010000017">
    <property type="protein sequence ID" value="MDO7849432.1"/>
    <property type="molecule type" value="Genomic_DNA"/>
</dbReference>
<protein>
    <recommendedName>
        <fullName evidence="3">YD repeat-containing protein</fullName>
    </recommendedName>
</protein>